<dbReference type="Proteomes" id="UP000030653">
    <property type="component" value="Unassembled WGS sequence"/>
</dbReference>
<dbReference type="InterPro" id="IPR012469">
    <property type="entry name" value="DUF1688"/>
</dbReference>
<dbReference type="RefSeq" id="XP_040628504.1">
    <property type="nucleotide sequence ID" value="XM_040775128.1"/>
</dbReference>
<dbReference type="PANTHER" id="PTHR31687:SF3">
    <property type="entry name" value="PROTEIN URG3"/>
    <property type="match status" value="1"/>
</dbReference>
<dbReference type="OMA" id="VPMFTAD"/>
<gene>
    <name evidence="1" type="ORF">DACRYDRAFT_52746</name>
</gene>
<protein>
    <submittedName>
        <fullName evidence="1">DUF1688-domain-containing protein</fullName>
    </submittedName>
</protein>
<reference evidence="1 2" key="1">
    <citation type="journal article" date="2012" name="Science">
        <title>The Paleozoic origin of enzymatic lignin decomposition reconstructed from 31 fungal genomes.</title>
        <authorList>
            <person name="Floudas D."/>
            <person name="Binder M."/>
            <person name="Riley R."/>
            <person name="Barry K."/>
            <person name="Blanchette R.A."/>
            <person name="Henrissat B."/>
            <person name="Martinez A.T."/>
            <person name="Otillar R."/>
            <person name="Spatafora J.W."/>
            <person name="Yadav J.S."/>
            <person name="Aerts A."/>
            <person name="Benoit I."/>
            <person name="Boyd A."/>
            <person name="Carlson A."/>
            <person name="Copeland A."/>
            <person name="Coutinho P.M."/>
            <person name="de Vries R.P."/>
            <person name="Ferreira P."/>
            <person name="Findley K."/>
            <person name="Foster B."/>
            <person name="Gaskell J."/>
            <person name="Glotzer D."/>
            <person name="Gorecki P."/>
            <person name="Heitman J."/>
            <person name="Hesse C."/>
            <person name="Hori C."/>
            <person name="Igarashi K."/>
            <person name="Jurgens J.A."/>
            <person name="Kallen N."/>
            <person name="Kersten P."/>
            <person name="Kohler A."/>
            <person name="Kuees U."/>
            <person name="Kumar T.K.A."/>
            <person name="Kuo A."/>
            <person name="LaButti K."/>
            <person name="Larrondo L.F."/>
            <person name="Lindquist E."/>
            <person name="Ling A."/>
            <person name="Lombard V."/>
            <person name="Lucas S."/>
            <person name="Lundell T."/>
            <person name="Martin R."/>
            <person name="McLaughlin D.J."/>
            <person name="Morgenstern I."/>
            <person name="Morin E."/>
            <person name="Murat C."/>
            <person name="Nagy L.G."/>
            <person name="Nolan M."/>
            <person name="Ohm R.A."/>
            <person name="Patyshakuliyeva A."/>
            <person name="Rokas A."/>
            <person name="Ruiz-Duenas F.J."/>
            <person name="Sabat G."/>
            <person name="Salamov A."/>
            <person name="Samejima M."/>
            <person name="Schmutz J."/>
            <person name="Slot J.C."/>
            <person name="St John F."/>
            <person name="Stenlid J."/>
            <person name="Sun H."/>
            <person name="Sun S."/>
            <person name="Syed K."/>
            <person name="Tsang A."/>
            <person name="Wiebenga A."/>
            <person name="Young D."/>
            <person name="Pisabarro A."/>
            <person name="Eastwood D.C."/>
            <person name="Martin F."/>
            <person name="Cullen D."/>
            <person name="Grigoriev I.V."/>
            <person name="Hibbett D.S."/>
        </authorList>
    </citation>
    <scope>NUCLEOTIDE SEQUENCE [LARGE SCALE GENOMIC DNA]</scope>
    <source>
        <strain evidence="1 2">DJM-731 SS1</strain>
    </source>
</reference>
<dbReference type="PANTHER" id="PTHR31687">
    <property type="match status" value="1"/>
</dbReference>
<dbReference type="OrthoDB" id="2153176at2759"/>
<dbReference type="EMBL" id="JH795864">
    <property type="protein sequence ID" value="EJU01607.1"/>
    <property type="molecule type" value="Genomic_DNA"/>
</dbReference>
<dbReference type="STRING" id="1858805.M5G718"/>
<organism evidence="1 2">
    <name type="scientific">Dacryopinax primogenitus (strain DJM 731)</name>
    <name type="common">Brown rot fungus</name>
    <dbReference type="NCBI Taxonomy" id="1858805"/>
    <lineage>
        <taxon>Eukaryota</taxon>
        <taxon>Fungi</taxon>
        <taxon>Dikarya</taxon>
        <taxon>Basidiomycota</taxon>
        <taxon>Agaricomycotina</taxon>
        <taxon>Dacrymycetes</taxon>
        <taxon>Dacrymycetales</taxon>
        <taxon>Dacrymycetaceae</taxon>
        <taxon>Dacryopinax</taxon>
    </lineage>
</organism>
<dbReference type="AlphaFoldDB" id="M5G718"/>
<dbReference type="HOGENOM" id="CLU_026445_1_0_1"/>
<evidence type="ECO:0000313" key="1">
    <source>
        <dbReference type="EMBL" id="EJU01607.1"/>
    </source>
</evidence>
<dbReference type="GeneID" id="63690190"/>
<proteinExistence type="predicted"/>
<evidence type="ECO:0000313" key="2">
    <source>
        <dbReference type="Proteomes" id="UP000030653"/>
    </source>
</evidence>
<keyword evidence="2" id="KW-1185">Reference proteome</keyword>
<name>M5G718_DACPD</name>
<sequence>MHPFNSKLQPFNEADYLRTLPSIRERCSEVFELAKDGQLQFFDYHPEKEGHVVDFCVSLIQRDYGSDYASIPPHGRWRHFDVGGHKRVDNLLRTWRADALGIDQEEICKRLLDLFLISVLLDAGAGDAWKYRETSSGEIYTRSEGLAIASLEMFSSGLFSGQGSPYLVDADGLERLTLEQFSNAMQVDLSTNPLAGLQGRYSLLSKLAEALRSHSDFFGGQARPGNLLNFLDSQRRNERDNPRSSLHVMFLWRVIMEGLASIWPATRTRLAGVSLGDVWPCGALQLALRRKQGPDVPAGEDLVPFHKLSQWLCYSLIEVLQSIMDWEIDGTEDMTGLPEYRNGGLLVDFGVLSLKSASLYDPHGGLPRFPASHPAIIEWRAMTVIELDRIANGVRSQLLGGSVRLSLAQILEGATWKGGREIAKVRRVNGGPPIEIESDGTVF</sequence>
<dbReference type="Pfam" id="PF07958">
    <property type="entry name" value="DUF1688"/>
    <property type="match status" value="1"/>
</dbReference>
<accession>M5G718</accession>